<reference evidence="3" key="1">
    <citation type="journal article" date="2023" name="Mol. Phylogenet. Evol.">
        <title>Genome-scale phylogeny and comparative genomics of the fungal order Sordariales.</title>
        <authorList>
            <person name="Hensen N."/>
            <person name="Bonometti L."/>
            <person name="Westerberg I."/>
            <person name="Brannstrom I.O."/>
            <person name="Guillou S."/>
            <person name="Cros-Aarteil S."/>
            <person name="Calhoun S."/>
            <person name="Haridas S."/>
            <person name="Kuo A."/>
            <person name="Mondo S."/>
            <person name="Pangilinan J."/>
            <person name="Riley R."/>
            <person name="LaButti K."/>
            <person name="Andreopoulos B."/>
            <person name="Lipzen A."/>
            <person name="Chen C."/>
            <person name="Yan M."/>
            <person name="Daum C."/>
            <person name="Ng V."/>
            <person name="Clum A."/>
            <person name="Steindorff A."/>
            <person name="Ohm R.A."/>
            <person name="Martin F."/>
            <person name="Silar P."/>
            <person name="Natvig D.O."/>
            <person name="Lalanne C."/>
            <person name="Gautier V."/>
            <person name="Ament-Velasquez S.L."/>
            <person name="Kruys A."/>
            <person name="Hutchinson M.I."/>
            <person name="Powell A.J."/>
            <person name="Barry K."/>
            <person name="Miller A.N."/>
            <person name="Grigoriev I.V."/>
            <person name="Debuchy R."/>
            <person name="Gladieux P."/>
            <person name="Hiltunen Thoren M."/>
            <person name="Johannesson H."/>
        </authorList>
    </citation>
    <scope>NUCLEOTIDE SEQUENCE</scope>
    <source>
        <strain evidence="3">PSN293</strain>
    </source>
</reference>
<name>A0AAN7B5U3_9PEZI</name>
<proteinExistence type="predicted"/>
<dbReference type="Pfam" id="PF19343">
    <property type="entry name" value="HAM1_N"/>
    <property type="match status" value="1"/>
</dbReference>
<gene>
    <name evidence="3" type="ORF">QBC37DRAFT_391439</name>
</gene>
<keyword evidence="4" id="KW-1185">Reference proteome</keyword>
<dbReference type="SUPFAM" id="SSF55394">
    <property type="entry name" value="Bactericidal permeability-increasing protein, BPI"/>
    <property type="match status" value="1"/>
</dbReference>
<accession>A0AAN7B5U3</accession>
<dbReference type="GO" id="GO:0008289">
    <property type="term" value="F:lipid binding"/>
    <property type="evidence" value="ECO:0007669"/>
    <property type="project" value="InterPro"/>
</dbReference>
<dbReference type="Proteomes" id="UP001301769">
    <property type="component" value="Unassembled WGS sequence"/>
</dbReference>
<dbReference type="AlphaFoldDB" id="A0AAN7B5U3"/>
<dbReference type="InterPro" id="IPR017943">
    <property type="entry name" value="Bactericidal_perm-incr_a/b_dom"/>
</dbReference>
<evidence type="ECO:0000259" key="2">
    <source>
        <dbReference type="Pfam" id="PF19343"/>
    </source>
</evidence>
<dbReference type="InterPro" id="IPR045967">
    <property type="entry name" value="HAM1-like_N"/>
</dbReference>
<evidence type="ECO:0000313" key="4">
    <source>
        <dbReference type="Proteomes" id="UP001301769"/>
    </source>
</evidence>
<dbReference type="Gene3D" id="3.15.10.10">
    <property type="entry name" value="Bactericidal permeability-increasing protein, domain 1"/>
    <property type="match status" value="1"/>
</dbReference>
<evidence type="ECO:0000256" key="1">
    <source>
        <dbReference type="SAM" id="MobiDB-lite"/>
    </source>
</evidence>
<feature type="region of interest" description="Disordered" evidence="1">
    <location>
        <begin position="1"/>
        <end position="20"/>
    </location>
</feature>
<organism evidence="3 4">
    <name type="scientific">Rhypophila decipiens</name>
    <dbReference type="NCBI Taxonomy" id="261697"/>
    <lineage>
        <taxon>Eukaryota</taxon>
        <taxon>Fungi</taxon>
        <taxon>Dikarya</taxon>
        <taxon>Ascomycota</taxon>
        <taxon>Pezizomycotina</taxon>
        <taxon>Sordariomycetes</taxon>
        <taxon>Sordariomycetidae</taxon>
        <taxon>Sordariales</taxon>
        <taxon>Naviculisporaceae</taxon>
        <taxon>Rhypophila</taxon>
    </lineage>
</organism>
<reference evidence="3" key="2">
    <citation type="submission" date="2023-05" db="EMBL/GenBank/DDBJ databases">
        <authorList>
            <consortium name="Lawrence Berkeley National Laboratory"/>
            <person name="Steindorff A."/>
            <person name="Hensen N."/>
            <person name="Bonometti L."/>
            <person name="Westerberg I."/>
            <person name="Brannstrom I.O."/>
            <person name="Guillou S."/>
            <person name="Cros-Aarteil S."/>
            <person name="Calhoun S."/>
            <person name="Haridas S."/>
            <person name="Kuo A."/>
            <person name="Mondo S."/>
            <person name="Pangilinan J."/>
            <person name="Riley R."/>
            <person name="Labutti K."/>
            <person name="Andreopoulos B."/>
            <person name="Lipzen A."/>
            <person name="Chen C."/>
            <person name="Yanf M."/>
            <person name="Daum C."/>
            <person name="Ng V."/>
            <person name="Clum A."/>
            <person name="Ohm R."/>
            <person name="Martin F."/>
            <person name="Silar P."/>
            <person name="Natvig D."/>
            <person name="Lalanne C."/>
            <person name="Gautier V."/>
            <person name="Ament-Velasquez S.L."/>
            <person name="Kruys A."/>
            <person name="Hutchinson M.I."/>
            <person name="Powell A.J."/>
            <person name="Barry K."/>
            <person name="Miller A.N."/>
            <person name="Grigoriev I.V."/>
            <person name="Debuchy R."/>
            <person name="Gladieux P."/>
            <person name="Thoren M.H."/>
            <person name="Johannesson H."/>
        </authorList>
    </citation>
    <scope>NUCLEOTIDE SEQUENCE</scope>
    <source>
        <strain evidence="3">PSN293</strain>
    </source>
</reference>
<feature type="domain" description="HAM1-like N-terminal" evidence="2">
    <location>
        <begin position="206"/>
        <end position="577"/>
    </location>
</feature>
<dbReference type="PANTHER" id="PTHR31138">
    <property type="entry name" value="CHROMOSOME 19, WHOLE GENOME SHOTGUN SEQUENCE"/>
    <property type="match status" value="1"/>
</dbReference>
<protein>
    <recommendedName>
        <fullName evidence="2">HAM1-like N-terminal domain-containing protein</fullName>
    </recommendedName>
</protein>
<dbReference type="PANTHER" id="PTHR31138:SF4">
    <property type="entry name" value="DUF5923 DOMAIN-CONTAINING PROTEIN"/>
    <property type="match status" value="1"/>
</dbReference>
<evidence type="ECO:0000313" key="3">
    <source>
        <dbReference type="EMBL" id="KAK4209200.1"/>
    </source>
</evidence>
<comment type="caution">
    <text evidence="3">The sequence shown here is derived from an EMBL/GenBank/DDBJ whole genome shotgun (WGS) entry which is preliminary data.</text>
</comment>
<sequence length="742" mass="84213">MFSSCFGGSRHPRSDEEEPLLPQYDDETSLQRQLHQKLHTYQMFRALSKGFMPSNEQAIVNLRTLLASAFLNPDNAQLSDSGRALIHYIKQWIKQLIHLLENKNSKDQIQDFIWYLSKARVSIDMEDVVERAGKAKAKADTAAAYQSLQTVGSLLLTNSDFRLFLSDLNVVARDVFKDTAFALSDASKEAGKALEPAAKEKEAIKQPGHDVVLNSTQKDLEEQVDEVSDVLKGSASKVLEQAENSIASKLQGHEKDTMLNRLKEAVVKLRQRRDYTDSVSTLSLLLKRYAMVYSRIARDTLEVADDDIDRNPAVDKAMHNFWLLIKSFGDAKEWEGLETCFNMLMEHSREDPDFEALVNELGRATQEMMTDPSFFDHAEQRFQELRNKSRQLTSGSSLRDDVDALLGKIQSTFQSVLRDNDVASLLKTSKTLLKILSPAHQYTNTDLVTDSVNVFVPLLVQSINYIPIPRLEISTPQIDLLLENLILEPGATINHTSFFPYKLRIETLNDIQIRKGRFRTAAAINTVVRIGVSGLSIRADEVGFWLRAHSGLLRWADEGIASFELDERGLDIEIDVEIGRDRVEQMVSLRGIHVHIHKLNWKLRRSKFSFLSWIFRPFVRPIIRKVLEQQIANGIGESLQFANRELVFARERLRATRIADPDDLKTFFKAVLSRLVPPDDPDLYTRVGVADPGKGVFDGVYAPGSVVKLWNEEALQAKQRIRENEEAGWRNHVFDVHATMLG</sequence>
<dbReference type="EMBL" id="MU858213">
    <property type="protein sequence ID" value="KAK4209200.1"/>
    <property type="molecule type" value="Genomic_DNA"/>
</dbReference>